<sequence length="89" mass="9471">MGLLFISAFPALLSPRSSALVASHSPSNRELAGLASQPLSNRDKKLGVGHGATMSRRSWGGRRGARVALDLARKRNSGGVRKERASECE</sequence>
<evidence type="ECO:0000256" key="2">
    <source>
        <dbReference type="SAM" id="SignalP"/>
    </source>
</evidence>
<name>A0AA88A1J2_FICCA</name>
<feature type="chain" id="PRO_5041655737" description="Secreted protein" evidence="2">
    <location>
        <begin position="20"/>
        <end position="89"/>
    </location>
</feature>
<feature type="signal peptide" evidence="2">
    <location>
        <begin position="1"/>
        <end position="19"/>
    </location>
</feature>
<accession>A0AA88A1J2</accession>
<evidence type="ECO:0000256" key="1">
    <source>
        <dbReference type="SAM" id="MobiDB-lite"/>
    </source>
</evidence>
<organism evidence="3 4">
    <name type="scientific">Ficus carica</name>
    <name type="common">Common fig</name>
    <dbReference type="NCBI Taxonomy" id="3494"/>
    <lineage>
        <taxon>Eukaryota</taxon>
        <taxon>Viridiplantae</taxon>
        <taxon>Streptophyta</taxon>
        <taxon>Embryophyta</taxon>
        <taxon>Tracheophyta</taxon>
        <taxon>Spermatophyta</taxon>
        <taxon>Magnoliopsida</taxon>
        <taxon>eudicotyledons</taxon>
        <taxon>Gunneridae</taxon>
        <taxon>Pentapetalae</taxon>
        <taxon>rosids</taxon>
        <taxon>fabids</taxon>
        <taxon>Rosales</taxon>
        <taxon>Moraceae</taxon>
        <taxon>Ficeae</taxon>
        <taxon>Ficus</taxon>
    </lineage>
</organism>
<evidence type="ECO:0000313" key="4">
    <source>
        <dbReference type="Proteomes" id="UP001187192"/>
    </source>
</evidence>
<evidence type="ECO:0000313" key="3">
    <source>
        <dbReference type="EMBL" id="GMN44014.1"/>
    </source>
</evidence>
<protein>
    <recommendedName>
        <fullName evidence="5">Secreted protein</fullName>
    </recommendedName>
</protein>
<keyword evidence="4" id="KW-1185">Reference proteome</keyword>
<gene>
    <name evidence="3" type="ORF">TIFTF001_013216</name>
</gene>
<evidence type="ECO:0008006" key="5">
    <source>
        <dbReference type="Google" id="ProtNLM"/>
    </source>
</evidence>
<dbReference type="Proteomes" id="UP001187192">
    <property type="component" value="Unassembled WGS sequence"/>
</dbReference>
<keyword evidence="2" id="KW-0732">Signal</keyword>
<dbReference type="AlphaFoldDB" id="A0AA88A1J2"/>
<comment type="caution">
    <text evidence="3">The sequence shown here is derived from an EMBL/GenBank/DDBJ whole genome shotgun (WGS) entry which is preliminary data.</text>
</comment>
<dbReference type="EMBL" id="BTGU01000017">
    <property type="protein sequence ID" value="GMN44014.1"/>
    <property type="molecule type" value="Genomic_DNA"/>
</dbReference>
<reference evidence="3" key="1">
    <citation type="submission" date="2023-07" db="EMBL/GenBank/DDBJ databases">
        <title>draft genome sequence of fig (Ficus carica).</title>
        <authorList>
            <person name="Takahashi T."/>
            <person name="Nishimura K."/>
        </authorList>
    </citation>
    <scope>NUCLEOTIDE SEQUENCE</scope>
</reference>
<proteinExistence type="predicted"/>
<feature type="region of interest" description="Disordered" evidence="1">
    <location>
        <begin position="24"/>
        <end position="61"/>
    </location>
</feature>